<sequence>MVHDFNIKLVQTVHAKIEALAENVTKAKPLTHHHQQEQLTPGAGQLGAPVALIYTGWFHRSFSSRACLMGRFHMPQRRGLSWGLGCSSTLGTASSARLATAPTARLLMDPTVLGHIQPVSPAVGDVNGVVGVNVGGLHPSPAYPAKR</sequence>
<gene>
    <name evidence="1" type="ORF">VaNZ11_008884</name>
</gene>
<accession>A0ABQ5S618</accession>
<protein>
    <submittedName>
        <fullName evidence="1">Uncharacterized protein</fullName>
    </submittedName>
</protein>
<comment type="caution">
    <text evidence="1">The sequence shown here is derived from an EMBL/GenBank/DDBJ whole genome shotgun (WGS) entry which is preliminary data.</text>
</comment>
<evidence type="ECO:0000313" key="1">
    <source>
        <dbReference type="EMBL" id="GLI65337.1"/>
    </source>
</evidence>
<feature type="non-terminal residue" evidence="1">
    <location>
        <position position="147"/>
    </location>
</feature>
<proteinExistence type="predicted"/>
<keyword evidence="2" id="KW-1185">Reference proteome</keyword>
<organism evidence="1 2">
    <name type="scientific">Volvox africanus</name>
    <dbReference type="NCBI Taxonomy" id="51714"/>
    <lineage>
        <taxon>Eukaryota</taxon>
        <taxon>Viridiplantae</taxon>
        <taxon>Chlorophyta</taxon>
        <taxon>core chlorophytes</taxon>
        <taxon>Chlorophyceae</taxon>
        <taxon>CS clade</taxon>
        <taxon>Chlamydomonadales</taxon>
        <taxon>Volvocaceae</taxon>
        <taxon>Volvox</taxon>
    </lineage>
</organism>
<evidence type="ECO:0000313" key="2">
    <source>
        <dbReference type="Proteomes" id="UP001165090"/>
    </source>
</evidence>
<dbReference type="Proteomes" id="UP001165090">
    <property type="component" value="Unassembled WGS sequence"/>
</dbReference>
<reference evidence="1 2" key="1">
    <citation type="journal article" date="2023" name="IScience">
        <title>Expanded male sex-determining region conserved during the evolution of homothallism in the green alga Volvox.</title>
        <authorList>
            <person name="Yamamoto K."/>
            <person name="Matsuzaki R."/>
            <person name="Mahakham W."/>
            <person name="Heman W."/>
            <person name="Sekimoto H."/>
            <person name="Kawachi M."/>
            <person name="Minakuchi Y."/>
            <person name="Toyoda A."/>
            <person name="Nozaki H."/>
        </authorList>
    </citation>
    <scope>NUCLEOTIDE SEQUENCE [LARGE SCALE GENOMIC DNA]</scope>
    <source>
        <strain evidence="1 2">NIES-4468</strain>
    </source>
</reference>
<name>A0ABQ5S618_9CHLO</name>
<dbReference type="EMBL" id="BSDZ01000023">
    <property type="protein sequence ID" value="GLI65337.1"/>
    <property type="molecule type" value="Genomic_DNA"/>
</dbReference>